<dbReference type="InterPro" id="IPR029058">
    <property type="entry name" value="AB_hydrolase_fold"/>
</dbReference>
<accession>A0A927PMS0</accession>
<dbReference type="EMBL" id="JACYWE010000005">
    <property type="protein sequence ID" value="MBD8506736.1"/>
    <property type="molecule type" value="Genomic_DNA"/>
</dbReference>
<keyword evidence="1" id="KW-1133">Transmembrane helix</keyword>
<dbReference type="RefSeq" id="WP_192039206.1">
    <property type="nucleotide sequence ID" value="NZ_JACYWE010000005.1"/>
</dbReference>
<evidence type="ECO:0000256" key="1">
    <source>
        <dbReference type="SAM" id="Phobius"/>
    </source>
</evidence>
<comment type="caution">
    <text evidence="2">The sequence shown here is derived from an EMBL/GenBank/DDBJ whole genome shotgun (WGS) entry which is preliminary data.</text>
</comment>
<name>A0A927PMS0_9ACTN</name>
<dbReference type="Gene3D" id="3.40.50.1820">
    <property type="entry name" value="alpha/beta hydrolase"/>
    <property type="match status" value="1"/>
</dbReference>
<feature type="transmembrane region" description="Helical" evidence="1">
    <location>
        <begin position="20"/>
        <end position="38"/>
    </location>
</feature>
<dbReference type="InterPro" id="IPR005152">
    <property type="entry name" value="Lipase_secreted"/>
</dbReference>
<evidence type="ECO:0000313" key="3">
    <source>
        <dbReference type="Proteomes" id="UP000642993"/>
    </source>
</evidence>
<dbReference type="Pfam" id="PF03583">
    <property type="entry name" value="LIP"/>
    <property type="match status" value="1"/>
</dbReference>
<dbReference type="PANTHER" id="PTHR34853">
    <property type="match status" value="1"/>
</dbReference>
<feature type="transmembrane region" description="Helical" evidence="1">
    <location>
        <begin position="193"/>
        <end position="214"/>
    </location>
</feature>
<keyword evidence="3" id="KW-1185">Reference proteome</keyword>
<dbReference type="PANTHER" id="PTHR34853:SF1">
    <property type="entry name" value="LIPASE 5"/>
    <property type="match status" value="1"/>
</dbReference>
<feature type="transmembrane region" description="Helical" evidence="1">
    <location>
        <begin position="97"/>
        <end position="116"/>
    </location>
</feature>
<keyword evidence="1" id="KW-0812">Transmembrane</keyword>
<feature type="transmembrane region" description="Helical" evidence="1">
    <location>
        <begin position="73"/>
        <end position="91"/>
    </location>
</feature>
<protein>
    <submittedName>
        <fullName evidence="2">DUF308 domain-containing protein</fullName>
    </submittedName>
</protein>
<reference evidence="2" key="1">
    <citation type="submission" date="2020-09" db="EMBL/GenBank/DDBJ databases">
        <title>Hoyosella lacisalsi sp. nov., a halotolerant actinobacterium isolated from soil of Lake Gudzhirganskoe.</title>
        <authorList>
            <person name="Yang Q."/>
            <person name="Guo P.Y."/>
            <person name="Liu S.W."/>
            <person name="Li F.N."/>
            <person name="Sun C.H."/>
        </authorList>
    </citation>
    <scope>NUCLEOTIDE SEQUENCE</scope>
    <source>
        <strain evidence="2">G463</strain>
    </source>
</reference>
<proteinExistence type="predicted"/>
<dbReference type="GO" id="GO:0004806">
    <property type="term" value="F:triacylglycerol lipase activity"/>
    <property type="evidence" value="ECO:0007669"/>
    <property type="project" value="InterPro"/>
</dbReference>
<dbReference type="Pfam" id="PF03729">
    <property type="entry name" value="DUF308"/>
    <property type="match status" value="2"/>
</dbReference>
<dbReference type="Gene3D" id="1.10.260.130">
    <property type="match status" value="1"/>
</dbReference>
<dbReference type="Proteomes" id="UP000642993">
    <property type="component" value="Unassembled WGS sequence"/>
</dbReference>
<organism evidence="2 3">
    <name type="scientific">Lolliginicoccus lacisalsi</name>
    <dbReference type="NCBI Taxonomy" id="2742202"/>
    <lineage>
        <taxon>Bacteria</taxon>
        <taxon>Bacillati</taxon>
        <taxon>Actinomycetota</taxon>
        <taxon>Actinomycetes</taxon>
        <taxon>Mycobacteriales</taxon>
        <taxon>Hoyosellaceae</taxon>
        <taxon>Lolliginicoccus</taxon>
    </lineage>
</organism>
<dbReference type="InterPro" id="IPR005325">
    <property type="entry name" value="DUF308_memb"/>
</dbReference>
<sequence>MTGQHRLPPTDTETRENPRWLLLVVGVVCIAVGAALLFKPFASLAVLVGLVAAGLVVLGIGDLATARAARSPSMAVLTGVAWLAAGVAVVAWPGATIGVVALIAGLALLVSGAAQLAQAVRGTTDERIAALLFGAASIILGVLALAWPDVTVFVVAFLVGARLLFYGVARIIELVRGRRTKAGSRGKLARFGRAVTAAAALLLVIALAVVSSMINAGAPSADDFYAAPDELPAEPGVLLRSEPFDRAVPDGAQAWRILYTTSRDDDQAAVASALVVAPQELPPGPRPVVAWAHGTTGATEACAPSVLPDPFEAGATPGLQQVVDNGWVMVSTDYVGLGTEGPHPYLIGEGEARSVLDAVRAARELPDVQLEEETVVWGHSQGGHAALWTGILAPDYAPDVNVTGVAALAPASDLTGLVSNLDAVPGGAIFASYVIDAYAAIYPDVEFGDYVRPAARIPVREMAARCLAEPAVFASIVETLLFDRPVFHRDPTSGPLGERLAENVPSDPLTMPLLIGQGEADPLVLPAAQEEYARSQCAAGTAVDYRTYPGRDHVAVVLDPDSELIPDLFAWTQDRMDGRPAGTTC</sequence>
<dbReference type="GO" id="GO:0016042">
    <property type="term" value="P:lipid catabolic process"/>
    <property type="evidence" value="ECO:0007669"/>
    <property type="project" value="InterPro"/>
</dbReference>
<feature type="transmembrane region" description="Helical" evidence="1">
    <location>
        <begin position="153"/>
        <end position="172"/>
    </location>
</feature>
<gene>
    <name evidence="2" type="ORF">HT102_09580</name>
</gene>
<evidence type="ECO:0000313" key="2">
    <source>
        <dbReference type="EMBL" id="MBD8506736.1"/>
    </source>
</evidence>
<dbReference type="AlphaFoldDB" id="A0A927PMS0"/>
<keyword evidence="1" id="KW-0472">Membrane</keyword>
<feature type="transmembrane region" description="Helical" evidence="1">
    <location>
        <begin position="128"/>
        <end position="147"/>
    </location>
</feature>
<dbReference type="SUPFAM" id="SSF53474">
    <property type="entry name" value="alpha/beta-Hydrolases"/>
    <property type="match status" value="1"/>
</dbReference>
<feature type="transmembrane region" description="Helical" evidence="1">
    <location>
        <begin position="44"/>
        <end position="61"/>
    </location>
</feature>